<protein>
    <recommendedName>
        <fullName evidence="3">Aldehyde dehydrogenase domain-containing protein</fullName>
    </recommendedName>
</protein>
<evidence type="ECO:0000313" key="5">
    <source>
        <dbReference type="Proteomes" id="UP000258522"/>
    </source>
</evidence>
<feature type="domain" description="Aldehyde dehydrogenase" evidence="3">
    <location>
        <begin position="26"/>
        <end position="351"/>
    </location>
</feature>
<dbReference type="InterPro" id="IPR013328">
    <property type="entry name" value="6PGD_dom2"/>
</dbReference>
<dbReference type="AlphaFoldDB" id="A0A3E1HI70"/>
<dbReference type="Gene3D" id="3.40.605.10">
    <property type="entry name" value="Aldehyde Dehydrogenase, Chain A, domain 1"/>
    <property type="match status" value="1"/>
</dbReference>
<dbReference type="EMBL" id="QAYL01000007">
    <property type="protein sequence ID" value="RFD26005.1"/>
    <property type="molecule type" value="Genomic_DNA"/>
</dbReference>
<dbReference type="OrthoDB" id="6882680at2"/>
<name>A0A3E1HI70_9MYCO</name>
<dbReference type="InterPro" id="IPR036291">
    <property type="entry name" value="NAD(P)-bd_dom_sf"/>
</dbReference>
<dbReference type="InterPro" id="IPR008927">
    <property type="entry name" value="6-PGluconate_DH-like_C_sf"/>
</dbReference>
<dbReference type="Gene3D" id="3.40.309.10">
    <property type="entry name" value="Aldehyde Dehydrogenase, Chain A, domain 2"/>
    <property type="match status" value="1"/>
</dbReference>
<comment type="similarity">
    <text evidence="1">Belongs to the aldehyde dehydrogenase family.</text>
</comment>
<dbReference type="SUPFAM" id="SSF51735">
    <property type="entry name" value="NAD(P)-binding Rossmann-fold domains"/>
    <property type="match status" value="1"/>
</dbReference>
<dbReference type="Gene3D" id="1.10.1040.10">
    <property type="entry name" value="N-(1-d-carboxylethyl)-l-norvaline Dehydrogenase, domain 2"/>
    <property type="match status" value="1"/>
</dbReference>
<evidence type="ECO:0000256" key="1">
    <source>
        <dbReference type="ARBA" id="ARBA00009986"/>
    </source>
</evidence>
<comment type="caution">
    <text evidence="4">The sequence shown here is derived from an EMBL/GenBank/DDBJ whole genome shotgun (WGS) entry which is preliminary data.</text>
</comment>
<dbReference type="InterPro" id="IPR016163">
    <property type="entry name" value="Ald_DH_C"/>
</dbReference>
<dbReference type="SUPFAM" id="SSF48179">
    <property type="entry name" value="6-phosphogluconate dehydrogenase C-terminal domain-like"/>
    <property type="match status" value="1"/>
</dbReference>
<dbReference type="PANTHER" id="PTHR42804:SF1">
    <property type="entry name" value="ALDEHYDE DEHYDROGENASE-RELATED"/>
    <property type="match status" value="1"/>
</dbReference>
<dbReference type="InterPro" id="IPR015590">
    <property type="entry name" value="Aldehyde_DH_dom"/>
</dbReference>
<dbReference type="GO" id="GO:0016620">
    <property type="term" value="F:oxidoreductase activity, acting on the aldehyde or oxo group of donors, NAD or NADP as acceptor"/>
    <property type="evidence" value="ECO:0007669"/>
    <property type="project" value="InterPro"/>
</dbReference>
<reference evidence="4 5" key="1">
    <citation type="submission" date="2018-07" db="EMBL/GenBank/DDBJ databases">
        <title>Whole genome sequence of Mycobacterium uberis.</title>
        <authorList>
            <person name="Benjak A."/>
        </authorList>
    </citation>
    <scope>NUCLEOTIDE SEQUENCE [LARGE SCALE GENOMIC DNA]</scope>
    <source>
        <strain evidence="4 5">Jura</strain>
    </source>
</reference>
<organism evidence="4 5">
    <name type="scientific">Mycobacterium uberis</name>
    <dbReference type="NCBI Taxonomy" id="2162698"/>
    <lineage>
        <taxon>Bacteria</taxon>
        <taxon>Bacillati</taxon>
        <taxon>Actinomycetota</taxon>
        <taxon>Actinomycetes</taxon>
        <taxon>Mycobacteriales</taxon>
        <taxon>Mycobacteriaceae</taxon>
        <taxon>Mycobacterium</taxon>
    </lineage>
</organism>
<dbReference type="InterPro" id="IPR016162">
    <property type="entry name" value="Ald_DH_N"/>
</dbReference>
<dbReference type="Gene3D" id="3.40.50.720">
    <property type="entry name" value="NAD(P)-binding Rossmann-like Domain"/>
    <property type="match status" value="1"/>
</dbReference>
<dbReference type="Pfam" id="PF00171">
    <property type="entry name" value="Aldedh"/>
    <property type="match status" value="1"/>
</dbReference>
<dbReference type="PANTHER" id="PTHR42804">
    <property type="entry name" value="ALDEHYDE DEHYDROGENASE"/>
    <property type="match status" value="1"/>
</dbReference>
<evidence type="ECO:0000256" key="2">
    <source>
        <dbReference type="ARBA" id="ARBA00023002"/>
    </source>
</evidence>
<sequence>MVLLADGVSELFIDGKMLSGGARTCAPINSGIEEVLAVATEADVEEVGRALDAAQRVFDETGWSGNTELWVRRVCQLCDAMRNHIDELQELSIAAVGAPRLLTASAQFEGPADDLGFVADMTKSYLWNQGPGALSPMGILTRRAIARETVGIVGLITSWNLPRQINLAELGPALAVGNTVVLKPVLDTLWCATVLGELIFECSQFSPVIVNILISSDHDLGVLLVKDPQLEMISFIDSIATGCSVMVEVTVTSKKVFLEFGDKSVFVVLDDADLAAASGISAFLACVYAGQGCAITTRLVVLRDRYKEGVAVAAATMSSIKPDAHSDPGTVCGPLVSARQRDRIQGYLDLAIFDIRTEVMAPLVEIGTTEATALSDMTDIDIISVAVLDSEQVREIVAGESKLDLKTKPSNIVAIHFTISDTTVVNLARKIAPQGIRVVVAPLVSGGSAVVAKGELVTRVGVDDEKFQRSKEPFQRWASLVVHVGELGAGARMKMARNMLTFVSYTAAAEALQLAGRLRIGHRGTWENFAAQQSSDRWRRSVHVPQC</sequence>
<accession>A0A3E1HI70</accession>
<dbReference type="InterPro" id="IPR016161">
    <property type="entry name" value="Ald_DH/histidinol_DH"/>
</dbReference>
<evidence type="ECO:0000259" key="3">
    <source>
        <dbReference type="Pfam" id="PF00171"/>
    </source>
</evidence>
<gene>
    <name evidence="4" type="ORF">MUBE_05850</name>
</gene>
<dbReference type="Proteomes" id="UP000258522">
    <property type="component" value="Unassembled WGS sequence"/>
</dbReference>
<keyword evidence="5" id="KW-1185">Reference proteome</keyword>
<proteinExistence type="inferred from homology"/>
<keyword evidence="2" id="KW-0560">Oxidoreductase</keyword>
<dbReference type="SUPFAM" id="SSF53720">
    <property type="entry name" value="ALDH-like"/>
    <property type="match status" value="1"/>
</dbReference>
<evidence type="ECO:0000313" key="4">
    <source>
        <dbReference type="EMBL" id="RFD26005.1"/>
    </source>
</evidence>
<dbReference type="GO" id="GO:0050661">
    <property type="term" value="F:NADP binding"/>
    <property type="evidence" value="ECO:0007669"/>
    <property type="project" value="InterPro"/>
</dbReference>